<comment type="similarity">
    <text evidence="10 12">Belongs to the fluoride channel Fluc/FEX (TC 1.A.43) family.</text>
</comment>
<dbReference type="NCBIfam" id="NF010792">
    <property type="entry name" value="PRK14196.1"/>
    <property type="match status" value="1"/>
</dbReference>
<sequence length="130" mass="13855">MWMSVIAISTGAACGALLRWFLGLQLNALFPTVPLGTLVANLLGGYLIGLSIMIFSQAVTLSPEWRLFVITGFMGALTTFSTFSAEMVTLLQGGRFLWALGGIAMHVGGSLLMTLAGMGTFIFIRWMTAG</sequence>
<dbReference type="PANTHER" id="PTHR28259:SF1">
    <property type="entry name" value="FLUORIDE EXPORT PROTEIN 1-RELATED"/>
    <property type="match status" value="1"/>
</dbReference>
<feature type="binding site" evidence="12">
    <location>
        <position position="75"/>
    </location>
    <ligand>
        <name>Na(+)</name>
        <dbReference type="ChEBI" id="CHEBI:29101"/>
        <note>structural</note>
    </ligand>
</feature>
<evidence type="ECO:0000256" key="6">
    <source>
        <dbReference type="ARBA" id="ARBA00023053"/>
    </source>
</evidence>
<keyword evidence="8 12" id="KW-0472">Membrane</keyword>
<feature type="transmembrane region" description="Helical" evidence="12">
    <location>
        <begin position="33"/>
        <end position="55"/>
    </location>
</feature>
<evidence type="ECO:0000256" key="12">
    <source>
        <dbReference type="HAMAP-Rule" id="MF_00454"/>
    </source>
</evidence>
<comment type="catalytic activity">
    <reaction evidence="11">
        <text>fluoride(in) = fluoride(out)</text>
        <dbReference type="Rhea" id="RHEA:76159"/>
        <dbReference type="ChEBI" id="CHEBI:17051"/>
    </reaction>
    <physiologicalReaction direction="left-to-right" evidence="11">
        <dbReference type="Rhea" id="RHEA:76160"/>
    </physiologicalReaction>
</comment>
<organism evidence="13 14">
    <name type="scientific">Marinobacter halodurans</name>
    <dbReference type="NCBI Taxonomy" id="2528979"/>
    <lineage>
        <taxon>Bacteria</taxon>
        <taxon>Pseudomonadati</taxon>
        <taxon>Pseudomonadota</taxon>
        <taxon>Gammaproteobacteria</taxon>
        <taxon>Pseudomonadales</taxon>
        <taxon>Marinobacteraceae</taxon>
        <taxon>Marinobacter</taxon>
    </lineage>
</organism>
<evidence type="ECO:0000256" key="5">
    <source>
        <dbReference type="ARBA" id="ARBA00022989"/>
    </source>
</evidence>
<keyword evidence="3" id="KW-0997">Cell inner membrane</keyword>
<evidence type="ECO:0000256" key="2">
    <source>
        <dbReference type="ARBA" id="ARBA00022475"/>
    </source>
</evidence>
<keyword evidence="4 12" id="KW-0812">Transmembrane</keyword>
<dbReference type="RefSeq" id="WP_131478988.1">
    <property type="nucleotide sequence ID" value="NZ_SJDL01000003.1"/>
</dbReference>
<comment type="caution">
    <text evidence="13">The sequence shown here is derived from an EMBL/GenBank/DDBJ whole genome shotgun (WGS) entry which is preliminary data.</text>
</comment>
<keyword evidence="9 12" id="KW-0407">Ion channel</keyword>
<proteinExistence type="inferred from homology"/>
<evidence type="ECO:0000256" key="11">
    <source>
        <dbReference type="ARBA" id="ARBA00035585"/>
    </source>
</evidence>
<evidence type="ECO:0000256" key="4">
    <source>
        <dbReference type="ARBA" id="ARBA00022692"/>
    </source>
</evidence>
<feature type="transmembrane region" description="Helical" evidence="12">
    <location>
        <begin position="67"/>
        <end position="85"/>
    </location>
</feature>
<keyword evidence="7 12" id="KW-0406">Ion transport</keyword>
<evidence type="ECO:0000256" key="3">
    <source>
        <dbReference type="ARBA" id="ARBA00022519"/>
    </source>
</evidence>
<dbReference type="InterPro" id="IPR003691">
    <property type="entry name" value="FluC"/>
</dbReference>
<evidence type="ECO:0000256" key="9">
    <source>
        <dbReference type="ARBA" id="ARBA00023303"/>
    </source>
</evidence>
<feature type="binding site" evidence="12">
    <location>
        <position position="78"/>
    </location>
    <ligand>
        <name>Na(+)</name>
        <dbReference type="ChEBI" id="CHEBI:29101"/>
        <note>structural</note>
    </ligand>
</feature>
<dbReference type="HAMAP" id="MF_00454">
    <property type="entry name" value="FluC"/>
    <property type="match status" value="1"/>
</dbReference>
<evidence type="ECO:0000256" key="7">
    <source>
        <dbReference type="ARBA" id="ARBA00023065"/>
    </source>
</evidence>
<evidence type="ECO:0000313" key="14">
    <source>
        <dbReference type="Proteomes" id="UP000313645"/>
    </source>
</evidence>
<keyword evidence="6 12" id="KW-0915">Sodium</keyword>
<keyword evidence="14" id="KW-1185">Reference proteome</keyword>
<reference evidence="13 14" key="1">
    <citation type="submission" date="2019-02" db="EMBL/GenBank/DDBJ databases">
        <title>Marinobacter halodurans sp. nov., a marine bacterium isolated from sea tidal flat.</title>
        <authorList>
            <person name="Yoo Y."/>
            <person name="Lee D.W."/>
            <person name="Kim B.S."/>
            <person name="Kim J.-J."/>
        </authorList>
    </citation>
    <scope>NUCLEOTIDE SEQUENCE [LARGE SCALE GENOMIC DNA]</scope>
    <source>
        <strain evidence="13 14">YJ-S3-2</strain>
    </source>
</reference>
<comment type="activity regulation">
    <text evidence="12">Na(+) is not transported, but it plays an essential structural role and its presence is essential for fluoride channel function.</text>
</comment>
<keyword evidence="2 12" id="KW-1003">Cell membrane</keyword>
<evidence type="ECO:0000256" key="8">
    <source>
        <dbReference type="ARBA" id="ARBA00023136"/>
    </source>
</evidence>
<gene>
    <name evidence="12 13" type="primary">crcB</name>
    <name evidence="12" type="synonym">fluC</name>
    <name evidence="13" type="ORF">EZI54_02605</name>
</gene>
<accession>A0ABY1ZPX4</accession>
<dbReference type="EMBL" id="SJDL01000003">
    <property type="protein sequence ID" value="TBW58907.1"/>
    <property type="molecule type" value="Genomic_DNA"/>
</dbReference>
<keyword evidence="12" id="KW-0479">Metal-binding</keyword>
<dbReference type="Pfam" id="PF02537">
    <property type="entry name" value="CRCB"/>
    <property type="match status" value="1"/>
</dbReference>
<name>A0ABY1ZPX4_9GAMM</name>
<evidence type="ECO:0000313" key="13">
    <source>
        <dbReference type="EMBL" id="TBW58907.1"/>
    </source>
</evidence>
<evidence type="ECO:0000256" key="10">
    <source>
        <dbReference type="ARBA" id="ARBA00035120"/>
    </source>
</evidence>
<keyword evidence="12" id="KW-0813">Transport</keyword>
<dbReference type="Proteomes" id="UP000313645">
    <property type="component" value="Unassembled WGS sequence"/>
</dbReference>
<keyword evidence="5 12" id="KW-1133">Transmembrane helix</keyword>
<dbReference type="NCBIfam" id="TIGR00494">
    <property type="entry name" value="crcB"/>
    <property type="match status" value="1"/>
</dbReference>
<protein>
    <recommendedName>
        <fullName evidence="12">Fluoride-specific ion channel FluC</fullName>
    </recommendedName>
</protein>
<comment type="function">
    <text evidence="12">Fluoride-specific ion channel. Important for reducing fluoride concentration in the cell, thus reducing its toxicity.</text>
</comment>
<feature type="transmembrane region" description="Helical" evidence="12">
    <location>
        <begin position="97"/>
        <end position="124"/>
    </location>
</feature>
<dbReference type="PANTHER" id="PTHR28259">
    <property type="entry name" value="FLUORIDE EXPORT PROTEIN 1-RELATED"/>
    <property type="match status" value="1"/>
</dbReference>
<evidence type="ECO:0000256" key="1">
    <source>
        <dbReference type="ARBA" id="ARBA00004651"/>
    </source>
</evidence>
<comment type="subcellular location">
    <subcellularLocation>
        <location evidence="1 12">Cell membrane</location>
        <topology evidence="1 12">Multi-pass membrane protein</topology>
    </subcellularLocation>
</comment>